<evidence type="ECO:0000259" key="2">
    <source>
        <dbReference type="PROSITE" id="PS50043"/>
    </source>
</evidence>
<evidence type="ECO:0000256" key="1">
    <source>
        <dbReference type="SAM" id="MobiDB-lite"/>
    </source>
</evidence>
<dbReference type="InterPro" id="IPR016032">
    <property type="entry name" value="Sig_transdc_resp-reg_C-effctor"/>
</dbReference>
<sequence>MSADDIAQWLSISPRTVELHRAQALARIGARNVADAVRIAITQGFDFQPDPRTEHAGRTAFPAGGVHALEPGEAAQLRATLERHFEGERGSLGPARHESGPQPGHAEQDAPAPVNAARSITEGAPLLRVIGLPGRTYDERVHWVGAWATIEQEMTYSPWNTRLLAQAGTRFDVVLVHGDEDRRVAHLLREFREVYPSKLMIAVLSHARAAERALLYRAGADAVFDLFSEGGVANAWLMNAIKRQEGLTTEPAAGTVQSRLVALLGSQNFTRAEAEFIHQLEQSAGRPVSYSSLAQLTRRTKTRDPRKSIQVMICRLNAKLQGLLKIRNVREEGYQIDSNALEAAVERLSATPAQAEAEEAPRLVHALAG</sequence>
<feature type="region of interest" description="Disordered" evidence="1">
    <location>
        <begin position="89"/>
        <end position="114"/>
    </location>
</feature>
<dbReference type="Pfam" id="PF00196">
    <property type="entry name" value="GerE"/>
    <property type="match status" value="1"/>
</dbReference>
<dbReference type="PROSITE" id="PS50043">
    <property type="entry name" value="HTH_LUXR_2"/>
    <property type="match status" value="1"/>
</dbReference>
<comment type="caution">
    <text evidence="3">The sequence shown here is derived from an EMBL/GenBank/DDBJ whole genome shotgun (WGS) entry which is preliminary data.</text>
</comment>
<dbReference type="SUPFAM" id="SSF46894">
    <property type="entry name" value="C-terminal effector domain of the bipartite response regulators"/>
    <property type="match status" value="2"/>
</dbReference>
<keyword evidence="4" id="KW-1185">Reference proteome</keyword>
<name>A0ABS0HBM7_9SPHN</name>
<dbReference type="Proteomes" id="UP000600799">
    <property type="component" value="Unassembled WGS sequence"/>
</dbReference>
<accession>A0ABS0HBM7</accession>
<gene>
    <name evidence="3" type="ORF">I2488_01575</name>
</gene>
<evidence type="ECO:0000313" key="4">
    <source>
        <dbReference type="Proteomes" id="UP000600799"/>
    </source>
</evidence>
<proteinExistence type="predicted"/>
<reference evidence="3 4" key="1">
    <citation type="submission" date="2020-11" db="EMBL/GenBank/DDBJ databases">
        <title>The genome sequence of Novosphingobium sp. 1Y9A.</title>
        <authorList>
            <person name="Liu Y."/>
        </authorList>
    </citation>
    <scope>NUCLEOTIDE SEQUENCE [LARGE SCALE GENOMIC DNA]</scope>
    <source>
        <strain evidence="3 4">1Y9A</strain>
    </source>
</reference>
<feature type="domain" description="HTH luxR-type" evidence="2">
    <location>
        <begin position="1"/>
        <end position="44"/>
    </location>
</feature>
<dbReference type="Gene3D" id="1.10.10.10">
    <property type="entry name" value="Winged helix-like DNA-binding domain superfamily/Winged helix DNA-binding domain"/>
    <property type="match status" value="2"/>
</dbReference>
<protein>
    <recommendedName>
        <fullName evidence="2">HTH luxR-type domain-containing protein</fullName>
    </recommendedName>
</protein>
<dbReference type="EMBL" id="JADQDC010000001">
    <property type="protein sequence ID" value="MBF9149685.1"/>
    <property type="molecule type" value="Genomic_DNA"/>
</dbReference>
<dbReference type="SMART" id="SM00421">
    <property type="entry name" value="HTH_LUXR"/>
    <property type="match status" value="1"/>
</dbReference>
<dbReference type="InterPro" id="IPR000792">
    <property type="entry name" value="Tscrpt_reg_LuxR_C"/>
</dbReference>
<evidence type="ECO:0000313" key="3">
    <source>
        <dbReference type="EMBL" id="MBF9149685.1"/>
    </source>
</evidence>
<feature type="compositionally biased region" description="Basic and acidic residues" evidence="1">
    <location>
        <begin position="89"/>
        <end position="99"/>
    </location>
</feature>
<organism evidence="3 4">
    <name type="scientific">Novosphingobium jiangmenense</name>
    <dbReference type="NCBI Taxonomy" id="2791981"/>
    <lineage>
        <taxon>Bacteria</taxon>
        <taxon>Pseudomonadati</taxon>
        <taxon>Pseudomonadota</taxon>
        <taxon>Alphaproteobacteria</taxon>
        <taxon>Sphingomonadales</taxon>
        <taxon>Sphingomonadaceae</taxon>
        <taxon>Novosphingobium</taxon>
    </lineage>
</organism>
<dbReference type="InterPro" id="IPR036388">
    <property type="entry name" value="WH-like_DNA-bd_sf"/>
</dbReference>